<accession>A0A3S2XI59</accession>
<dbReference type="RefSeq" id="WP_128193121.1">
    <property type="nucleotide sequence ID" value="NZ_SACJ01000001.1"/>
</dbReference>
<protein>
    <submittedName>
        <fullName evidence="2">Uncharacterized protein</fullName>
    </submittedName>
</protein>
<keyword evidence="1" id="KW-0472">Membrane</keyword>
<evidence type="ECO:0000256" key="1">
    <source>
        <dbReference type="SAM" id="Phobius"/>
    </source>
</evidence>
<reference evidence="2 3" key="1">
    <citation type="submission" date="2019-01" db="EMBL/GenBank/DDBJ databases">
        <authorList>
            <person name="Chen W.-M."/>
        </authorList>
    </citation>
    <scope>NUCLEOTIDE SEQUENCE [LARGE SCALE GENOMIC DNA]</scope>
    <source>
        <strain evidence="2 3">BBQ-12</strain>
    </source>
</reference>
<keyword evidence="3" id="KW-1185">Reference proteome</keyword>
<dbReference type="EMBL" id="SACJ01000001">
    <property type="protein sequence ID" value="RVT79804.1"/>
    <property type="molecule type" value="Genomic_DNA"/>
</dbReference>
<feature type="transmembrane region" description="Helical" evidence="1">
    <location>
        <begin position="37"/>
        <end position="55"/>
    </location>
</feature>
<sequence length="177" mass="20414">MLKKKILLIHLSILGLLFLNLLFFSVSGITLNNTVKLSIKIAFFISGFIAFFFYLKPFTKLSLYFSYFTIGPIIGFLGWLADGIMGAIVISFYFWILPNLEVYFNNDYIIYSKTGGPLSAGGQYELYEKLGLFENRIGKIQSNDILEENPNDIKIIHKKHELLIYHKDTIIFTKYLN</sequence>
<dbReference type="AlphaFoldDB" id="A0A3S2XI59"/>
<evidence type="ECO:0000313" key="2">
    <source>
        <dbReference type="EMBL" id="RVT79804.1"/>
    </source>
</evidence>
<feature type="transmembrane region" description="Helical" evidence="1">
    <location>
        <begin position="7"/>
        <end position="31"/>
    </location>
</feature>
<feature type="transmembrane region" description="Helical" evidence="1">
    <location>
        <begin position="67"/>
        <end position="96"/>
    </location>
</feature>
<keyword evidence="1" id="KW-0812">Transmembrane</keyword>
<gene>
    <name evidence="2" type="ORF">EOD40_01455</name>
</gene>
<organism evidence="2 3">
    <name type="scientific">Flavobacterium sufflavum</name>
    <dbReference type="NCBI Taxonomy" id="1921138"/>
    <lineage>
        <taxon>Bacteria</taxon>
        <taxon>Pseudomonadati</taxon>
        <taxon>Bacteroidota</taxon>
        <taxon>Flavobacteriia</taxon>
        <taxon>Flavobacteriales</taxon>
        <taxon>Flavobacteriaceae</taxon>
        <taxon>Flavobacterium</taxon>
    </lineage>
</organism>
<proteinExistence type="predicted"/>
<dbReference type="Proteomes" id="UP000285211">
    <property type="component" value="Unassembled WGS sequence"/>
</dbReference>
<evidence type="ECO:0000313" key="3">
    <source>
        <dbReference type="Proteomes" id="UP000285211"/>
    </source>
</evidence>
<comment type="caution">
    <text evidence="2">The sequence shown here is derived from an EMBL/GenBank/DDBJ whole genome shotgun (WGS) entry which is preliminary data.</text>
</comment>
<name>A0A3S2XI59_9FLAO</name>
<keyword evidence="1" id="KW-1133">Transmembrane helix</keyword>